<feature type="chain" id="PRO_5046420671" description="Carboxypeptidase regulatory-like domain-containing protein" evidence="1">
    <location>
        <begin position="31"/>
        <end position="655"/>
    </location>
</feature>
<dbReference type="EMBL" id="BAAAOF010000009">
    <property type="protein sequence ID" value="GAA1940983.1"/>
    <property type="molecule type" value="Genomic_DNA"/>
</dbReference>
<keyword evidence="1" id="KW-0732">Signal</keyword>
<comment type="caution">
    <text evidence="2">The sequence shown here is derived from an EMBL/GenBank/DDBJ whole genome shotgun (WGS) entry which is preliminary data.</text>
</comment>
<dbReference type="Gene3D" id="2.60.40.2700">
    <property type="match status" value="3"/>
</dbReference>
<gene>
    <name evidence="2" type="ORF">GCM10009775_36040</name>
</gene>
<dbReference type="RefSeq" id="WP_248151591.1">
    <property type="nucleotide sequence ID" value="NZ_BAAAOF010000009.1"/>
</dbReference>
<dbReference type="SUPFAM" id="SSF117074">
    <property type="entry name" value="Hypothetical protein PA1324"/>
    <property type="match status" value="1"/>
</dbReference>
<proteinExistence type="predicted"/>
<organism evidence="2 3">
    <name type="scientific">Microbacterium aoyamense</name>
    <dbReference type="NCBI Taxonomy" id="344166"/>
    <lineage>
        <taxon>Bacteria</taxon>
        <taxon>Bacillati</taxon>
        <taxon>Actinomycetota</taxon>
        <taxon>Actinomycetes</taxon>
        <taxon>Micrococcales</taxon>
        <taxon>Microbacteriaceae</taxon>
        <taxon>Microbacterium</taxon>
    </lineage>
</organism>
<dbReference type="Proteomes" id="UP001501343">
    <property type="component" value="Unassembled WGS sequence"/>
</dbReference>
<accession>A0ABP5BCW0</accession>
<protein>
    <recommendedName>
        <fullName evidence="4">Carboxypeptidase regulatory-like domain-containing protein</fullName>
    </recommendedName>
</protein>
<keyword evidence="3" id="KW-1185">Reference proteome</keyword>
<feature type="signal peptide" evidence="1">
    <location>
        <begin position="1"/>
        <end position="30"/>
    </location>
</feature>
<reference evidence="3" key="1">
    <citation type="journal article" date="2019" name="Int. J. Syst. Evol. Microbiol.">
        <title>The Global Catalogue of Microorganisms (GCM) 10K type strain sequencing project: providing services to taxonomists for standard genome sequencing and annotation.</title>
        <authorList>
            <consortium name="The Broad Institute Genomics Platform"/>
            <consortium name="The Broad Institute Genome Sequencing Center for Infectious Disease"/>
            <person name="Wu L."/>
            <person name="Ma J."/>
        </authorList>
    </citation>
    <scope>NUCLEOTIDE SEQUENCE [LARGE SCALE GENOMIC DNA]</scope>
    <source>
        <strain evidence="3">JCM 14900</strain>
    </source>
</reference>
<evidence type="ECO:0000313" key="3">
    <source>
        <dbReference type="Proteomes" id="UP001501343"/>
    </source>
</evidence>
<evidence type="ECO:0000256" key="1">
    <source>
        <dbReference type="SAM" id="SignalP"/>
    </source>
</evidence>
<evidence type="ECO:0008006" key="4">
    <source>
        <dbReference type="Google" id="ProtNLM"/>
    </source>
</evidence>
<evidence type="ECO:0000313" key="2">
    <source>
        <dbReference type="EMBL" id="GAA1940983.1"/>
    </source>
</evidence>
<name>A0ABP5BCW0_9MICO</name>
<sequence>MDARSLRARLAGGAALVLLATGLLATPATADDPTLTVVVGAGGVEFMDEFGSGPEQPWTTSVTVEVFSAASSLAPLATATKTSEDLSGGFAFTLPEGDYRLRASADGWMPGWYTGEAHDDAIYSLLDLYGWNPASTFDTATIVHVDAGSATDHQDPAIMLFRSGSGAYGVVARWSDANWNPDEMWPDGTVIYAELVPAGGGAPVATMRTSSSAYAFDDVAPGEYTVRATIGQAPEGTEPGGPGDLVDTEVWWYPGTQDAARAGTFTVESGGGHFVAANVATDTAPMEGEAAVISGDLYAGGFATVALPSEYEGFFGLNADAVEVETYEWFLDGEPIAGAYSSTLAIPAGSEGQELSASIDVNFLPAAMRFTYRAAFTVEAPTGNVFTAGVPTVAGQAILGRTLTAQPGTWTPAGTKSFQWYRDGVAIAGEVTRQHILVEEDLGTALTVTITGTKPGYMPAHRTSAPIPVDPAPFAAAPVPTIKGAARYGTELTVGGGTWRPQPVDVTYQWFRDGVPIDGATDAVYTLGADDVGAAISVATTGSKAGYLTAARLSAPTTPVALAKIVAPKPDLIGQPTVNSTLSIDTSAWTPAGATIAYEWQRNGGGNGFLTVATTPTYTLTDADRNKKIRLVVTVSSPGYETLQRTTAATVNITP</sequence>